<evidence type="ECO:0000313" key="2">
    <source>
        <dbReference type="Proteomes" id="UP001056778"/>
    </source>
</evidence>
<comment type="caution">
    <text evidence="1">The sequence shown here is derived from an EMBL/GenBank/DDBJ whole genome shotgun (WGS) entry which is preliminary data.</text>
</comment>
<evidence type="ECO:0000313" key="1">
    <source>
        <dbReference type="EMBL" id="KAI4465519.1"/>
    </source>
</evidence>
<dbReference type="EMBL" id="CM043017">
    <property type="protein sequence ID" value="KAI4465519.1"/>
    <property type="molecule type" value="Genomic_DNA"/>
</dbReference>
<reference evidence="1" key="1">
    <citation type="submission" date="2022-04" db="EMBL/GenBank/DDBJ databases">
        <title>Chromosome-scale genome assembly of Holotrichia oblita Faldermann.</title>
        <authorList>
            <person name="Rongchong L."/>
        </authorList>
    </citation>
    <scope>NUCLEOTIDE SEQUENCE</scope>
    <source>
        <strain evidence="1">81SQS9</strain>
    </source>
</reference>
<accession>A0ACB9TFH0</accession>
<proteinExistence type="predicted"/>
<gene>
    <name evidence="1" type="ORF">MML48_3g00005369</name>
</gene>
<protein>
    <submittedName>
        <fullName evidence="1">Brca2-interacting transcriptional repressor emsy</fullName>
    </submittedName>
</protein>
<organism evidence="1 2">
    <name type="scientific">Holotrichia oblita</name>
    <name type="common">Chafer beetle</name>
    <dbReference type="NCBI Taxonomy" id="644536"/>
    <lineage>
        <taxon>Eukaryota</taxon>
        <taxon>Metazoa</taxon>
        <taxon>Ecdysozoa</taxon>
        <taxon>Arthropoda</taxon>
        <taxon>Hexapoda</taxon>
        <taxon>Insecta</taxon>
        <taxon>Pterygota</taxon>
        <taxon>Neoptera</taxon>
        <taxon>Endopterygota</taxon>
        <taxon>Coleoptera</taxon>
        <taxon>Polyphaga</taxon>
        <taxon>Scarabaeiformia</taxon>
        <taxon>Scarabaeidae</taxon>
        <taxon>Melolonthinae</taxon>
        <taxon>Holotrichia</taxon>
    </lineage>
</organism>
<dbReference type="Proteomes" id="UP001056778">
    <property type="component" value="Chromosome 3"/>
</dbReference>
<name>A0ACB9TFH0_HOLOL</name>
<keyword evidence="2" id="KW-1185">Reference proteome</keyword>
<sequence length="849" mass="95261">MWPLLLDMTKEESMQSLRCLELEAYAALVSALRAQGPLNTEKMKLLKDATTLLNISQDRHKAEVRRAVNDEKLNTIAYHSVSGQKMTSDEWTQEGRRLIPLMPRVAPQTAYSAIADEVADNASKNNKLLPNPSSTERKRLASICTPSGISDINKPISFRMPEPPKPEDTRKRKLSIPLEGSSLAQHLMGPPKMSWFGKEDEEKDIIPFSQLREKLRDKETEELLVELRQDFERCTELLKIQIVYFDSFCKMDIYILMADYPTDEDILESVSNIVNDETLEEKNMNFEYLTDMLEVYFECGKRLWDAIRIYQERFPDRESLHHKKFARLEANLRMYGSFKKPKKEVRTTDENLDLNVLLMVSENLKTQKTKARQKELQLKVKQDQDKTEANLAQQKLQSQPQSQQKLVVPNQCGSPKVNIIQNISIPTTEAEDNENKPDCIDPNTCKVSENSTSPQPGCSNENQAPKLKPVITCPVLNQHITLKHVTTSSSNGEKQIKVCNARKNLTTKCITTGQKLIVVSNPQSITTSSILQRTLTIPFVKNISVKNFDKFKIVTTNASTNIQLTTITTSGQPTTGKHKVVTVRTNPTVKKVIPLSQLQVLNAKGSIKVLPLGGKIVTKTNTGSTPVYIVNSGNMQCVTKSTTSTPIIMTCKTQDSLDNKSLLVLKNADLTANTKEAVDLSIQNEEVQVKEEIQDDNKSSVLTDIMEAVDVAPSITENLGQVQMKNEAISENIPSIEKLEEVKEELDVIKEEKTDLEDKEIFAESINVDETSMTNDSFSYITEDEKSCEQIIPDIKLEDSLDDPSNSSGTLDPTTGLYTSTSDDTACESLNIESKSAIITESMEQNLNN</sequence>